<dbReference type="Proteomes" id="UP000054837">
    <property type="component" value="Unassembled WGS sequence"/>
</dbReference>
<evidence type="ECO:0000313" key="3">
    <source>
        <dbReference type="Proteomes" id="UP000054837"/>
    </source>
</evidence>
<feature type="coiled-coil region" evidence="1">
    <location>
        <begin position="75"/>
        <end position="112"/>
    </location>
</feature>
<evidence type="ECO:0000256" key="1">
    <source>
        <dbReference type="SAM" id="Coils"/>
    </source>
</evidence>
<protein>
    <submittedName>
        <fullName evidence="2">Uncharacterized protein</fullName>
    </submittedName>
</protein>
<organism evidence="2 3">
    <name type="scientific">Serinicoccus chungangensis</name>
    <dbReference type="NCBI Taxonomy" id="767452"/>
    <lineage>
        <taxon>Bacteria</taxon>
        <taxon>Bacillati</taxon>
        <taxon>Actinomycetota</taxon>
        <taxon>Actinomycetes</taxon>
        <taxon>Micrococcales</taxon>
        <taxon>Ornithinimicrobiaceae</taxon>
        <taxon>Serinicoccus</taxon>
    </lineage>
</organism>
<dbReference type="OrthoDB" id="4865514at2"/>
<accession>A0A0W8IEJ2</accession>
<dbReference type="STRING" id="767452.AVL62_10695"/>
<reference evidence="2 3" key="1">
    <citation type="submission" date="2015-12" db="EMBL/GenBank/DDBJ databases">
        <title>Serinicoccus chungangenesis strain CD08_5 genome sequencing and assembly.</title>
        <authorList>
            <person name="Chander A.M."/>
            <person name="Kaur G."/>
            <person name="Nair G.R."/>
            <person name="Dhawan D.K."/>
            <person name="Kochhar R.K."/>
            <person name="Mayilraj S."/>
            <person name="Bhadada S.K."/>
        </authorList>
    </citation>
    <scope>NUCLEOTIDE SEQUENCE [LARGE SCALE GENOMIC DNA]</scope>
    <source>
        <strain evidence="2 3">CD08_5</strain>
    </source>
</reference>
<evidence type="ECO:0000313" key="2">
    <source>
        <dbReference type="EMBL" id="KUG58375.1"/>
    </source>
</evidence>
<dbReference type="AlphaFoldDB" id="A0A0W8IEJ2"/>
<name>A0A0W8IEJ2_9MICO</name>
<sequence>MDAEQLRERVLELEDLRARSRRLRLSRERLQPRLDRDRALLAERTRLRDAHQGDVDRLDRQGPHRWIASLDGSLDERRQRELAEAQEAAERVEEVRARLATLALEADQLDGDLAALGDTETPYQEALADLVLAARAGTPRPGVRGSPGPPPEEQIVTWAERRQQAIARRADVEVLLPQARALVPVLRRISARIPVVAAGMEASAMATDVHGAAFWSDGLGELRRQVAAADEAVLRLREEVEGSELPDLPLPDLSGFPSPSPGWRMVDSTEVAARMDRAQQWGDRVLAETEALVDQLLRLREELADA</sequence>
<keyword evidence="3" id="KW-1185">Reference proteome</keyword>
<dbReference type="RefSeq" id="WP_058890052.1">
    <property type="nucleotide sequence ID" value="NZ_LQBL01000003.1"/>
</dbReference>
<comment type="caution">
    <text evidence="2">The sequence shown here is derived from an EMBL/GenBank/DDBJ whole genome shotgun (WGS) entry which is preliminary data.</text>
</comment>
<keyword evidence="1" id="KW-0175">Coiled coil</keyword>
<proteinExistence type="predicted"/>
<gene>
    <name evidence="2" type="ORF">AVL62_10695</name>
</gene>
<dbReference type="EMBL" id="LQBL01000003">
    <property type="protein sequence ID" value="KUG58375.1"/>
    <property type="molecule type" value="Genomic_DNA"/>
</dbReference>